<dbReference type="PANTHER" id="PTHR46513:SF42">
    <property type="entry name" value="PROTEIN CUEBALL"/>
    <property type="match status" value="1"/>
</dbReference>
<dbReference type="Proteomes" id="UP001652661">
    <property type="component" value="Chromosome 3L"/>
</dbReference>
<evidence type="ECO:0000256" key="5">
    <source>
        <dbReference type="ARBA" id="ARBA00022729"/>
    </source>
</evidence>
<feature type="transmembrane region" description="Helical" evidence="19">
    <location>
        <begin position="535"/>
        <end position="562"/>
    </location>
</feature>
<evidence type="ECO:0000313" key="22">
    <source>
        <dbReference type="Proteomes" id="UP001652661"/>
    </source>
</evidence>
<feature type="signal peptide" evidence="20">
    <location>
        <begin position="1"/>
        <end position="27"/>
    </location>
</feature>
<dbReference type="GO" id="GO:0060070">
    <property type="term" value="P:canonical Wnt signaling pathway"/>
    <property type="evidence" value="ECO:0007669"/>
    <property type="project" value="TreeGrafter"/>
</dbReference>
<keyword evidence="9" id="KW-0896">Oogenesis</keyword>
<accession>A0A6P4J0D0</accession>
<comment type="caution">
    <text evidence="16">Lacks conserved residue(s) required for the propagation of feature annotation.</text>
</comment>
<evidence type="ECO:0000256" key="8">
    <source>
        <dbReference type="ARBA" id="ARBA00022871"/>
    </source>
</evidence>
<feature type="region of interest" description="Disordered" evidence="18">
    <location>
        <begin position="282"/>
        <end position="311"/>
    </location>
</feature>
<evidence type="ECO:0000256" key="14">
    <source>
        <dbReference type="ARBA" id="ARBA00038070"/>
    </source>
</evidence>
<dbReference type="PROSITE" id="PS51120">
    <property type="entry name" value="LDLRB"/>
    <property type="match status" value="2"/>
</dbReference>
<evidence type="ECO:0000256" key="9">
    <source>
        <dbReference type="ARBA" id="ARBA00022943"/>
    </source>
</evidence>
<reference evidence="23" key="1">
    <citation type="submission" date="2025-08" db="UniProtKB">
        <authorList>
            <consortium name="RefSeq"/>
        </authorList>
    </citation>
    <scope>IDENTIFICATION</scope>
    <source>
        <strain evidence="23">14028-0561.14</strain>
        <tissue evidence="23">Whole fly</tissue>
    </source>
</reference>
<evidence type="ECO:0000256" key="1">
    <source>
        <dbReference type="ARBA" id="ARBA00004251"/>
    </source>
</evidence>
<dbReference type="GO" id="GO:0007283">
    <property type="term" value="P:spermatogenesis"/>
    <property type="evidence" value="ECO:0007669"/>
    <property type="project" value="UniProtKB-KW"/>
</dbReference>
<dbReference type="RefSeq" id="XP_017028741.1">
    <property type="nucleotide sequence ID" value="XM_017173252.3"/>
</dbReference>
<evidence type="ECO:0000256" key="19">
    <source>
        <dbReference type="SAM" id="Phobius"/>
    </source>
</evidence>
<evidence type="ECO:0000256" key="10">
    <source>
        <dbReference type="ARBA" id="ARBA00022989"/>
    </source>
</evidence>
<dbReference type="Gene3D" id="2.120.10.30">
    <property type="entry name" value="TolB, C-terminal domain"/>
    <property type="match status" value="1"/>
</dbReference>
<evidence type="ECO:0000256" key="20">
    <source>
        <dbReference type="SAM" id="SignalP"/>
    </source>
</evidence>
<keyword evidence="10 19" id="KW-1133">Transmembrane helix</keyword>
<evidence type="ECO:0000256" key="11">
    <source>
        <dbReference type="ARBA" id="ARBA00023136"/>
    </source>
</evidence>
<dbReference type="OMA" id="RCEQNST"/>
<evidence type="ECO:0000256" key="13">
    <source>
        <dbReference type="ARBA" id="ARBA00023180"/>
    </source>
</evidence>
<evidence type="ECO:0000256" key="7">
    <source>
        <dbReference type="ARBA" id="ARBA00022782"/>
    </source>
</evidence>
<evidence type="ECO:0000256" key="15">
    <source>
        <dbReference type="ARBA" id="ARBA00040020"/>
    </source>
</evidence>
<dbReference type="SMART" id="SM00181">
    <property type="entry name" value="EGF"/>
    <property type="match status" value="3"/>
</dbReference>
<dbReference type="GO" id="GO:0017147">
    <property type="term" value="F:Wnt-protein binding"/>
    <property type="evidence" value="ECO:0007669"/>
    <property type="project" value="TreeGrafter"/>
</dbReference>
<evidence type="ECO:0000256" key="17">
    <source>
        <dbReference type="PROSITE-ProRule" id="PRU00461"/>
    </source>
</evidence>
<evidence type="ECO:0000256" key="3">
    <source>
        <dbReference type="ARBA" id="ARBA00022536"/>
    </source>
</evidence>
<proteinExistence type="inferred from homology"/>
<protein>
    <recommendedName>
        <fullName evidence="15">Protein cueball</fullName>
    </recommendedName>
</protein>
<dbReference type="Gene3D" id="2.10.25.10">
    <property type="entry name" value="Laminin"/>
    <property type="match status" value="3"/>
</dbReference>
<evidence type="ECO:0000256" key="12">
    <source>
        <dbReference type="ARBA" id="ARBA00023157"/>
    </source>
</evidence>
<evidence type="ECO:0000256" key="6">
    <source>
        <dbReference type="ARBA" id="ARBA00022737"/>
    </source>
</evidence>
<dbReference type="SMART" id="SM00135">
    <property type="entry name" value="LY"/>
    <property type="match status" value="3"/>
</dbReference>
<feature type="domain" description="EGF-like" evidence="21">
    <location>
        <begin position="368"/>
        <end position="404"/>
    </location>
</feature>
<keyword evidence="8" id="KW-0744">Spermatogenesis</keyword>
<dbReference type="InterPro" id="IPR011042">
    <property type="entry name" value="6-blade_b-propeller_TolB-like"/>
</dbReference>
<dbReference type="GO" id="GO:0048477">
    <property type="term" value="P:oogenesis"/>
    <property type="evidence" value="ECO:0007669"/>
    <property type="project" value="UniProtKB-KW"/>
</dbReference>
<evidence type="ECO:0000256" key="4">
    <source>
        <dbReference type="ARBA" id="ARBA00022692"/>
    </source>
</evidence>
<evidence type="ECO:0000256" key="18">
    <source>
        <dbReference type="SAM" id="MobiDB-lite"/>
    </source>
</evidence>
<dbReference type="InterPro" id="IPR050778">
    <property type="entry name" value="Cueball_EGF_LRP_Nidogen"/>
</dbReference>
<keyword evidence="4 19" id="KW-0812">Transmembrane</keyword>
<gene>
    <name evidence="23" type="primary">cue</name>
</gene>
<dbReference type="SUPFAM" id="SSF63825">
    <property type="entry name" value="YWTD domain"/>
    <property type="match status" value="1"/>
</dbReference>
<dbReference type="OrthoDB" id="382013at2759"/>
<feature type="disulfide bond" evidence="16">
    <location>
        <begin position="443"/>
        <end position="453"/>
    </location>
</feature>
<dbReference type="GO" id="GO:0042813">
    <property type="term" value="F:Wnt receptor activity"/>
    <property type="evidence" value="ECO:0007669"/>
    <property type="project" value="TreeGrafter"/>
</dbReference>
<keyword evidence="22" id="KW-1185">Reference proteome</keyword>
<evidence type="ECO:0000259" key="21">
    <source>
        <dbReference type="PROSITE" id="PS50026"/>
    </source>
</evidence>
<comment type="subcellular location">
    <subcellularLocation>
        <location evidence="1">Cell membrane</location>
        <topology evidence="1">Single-pass type I membrane protein</topology>
    </subcellularLocation>
</comment>
<feature type="domain" description="EGF-like" evidence="21">
    <location>
        <begin position="439"/>
        <end position="478"/>
    </location>
</feature>
<organism evidence="22 23">
    <name type="scientific">Drosophila kikkawai</name>
    <name type="common">Fruit fly</name>
    <dbReference type="NCBI Taxonomy" id="30033"/>
    <lineage>
        <taxon>Eukaryota</taxon>
        <taxon>Metazoa</taxon>
        <taxon>Ecdysozoa</taxon>
        <taxon>Arthropoda</taxon>
        <taxon>Hexapoda</taxon>
        <taxon>Insecta</taxon>
        <taxon>Pterygota</taxon>
        <taxon>Neoptera</taxon>
        <taxon>Endopterygota</taxon>
        <taxon>Diptera</taxon>
        <taxon>Brachycera</taxon>
        <taxon>Muscomorpha</taxon>
        <taxon>Ephydroidea</taxon>
        <taxon>Drosophilidae</taxon>
        <taxon>Drosophila</taxon>
        <taxon>Sophophora</taxon>
    </lineage>
</organism>
<comment type="similarity">
    <text evidence="14">Belongs to the cueball family.</text>
</comment>
<feature type="disulfide bond" evidence="16">
    <location>
        <begin position="468"/>
        <end position="477"/>
    </location>
</feature>
<evidence type="ECO:0000313" key="23">
    <source>
        <dbReference type="RefSeq" id="XP_017028741.1"/>
    </source>
</evidence>
<sequence>MIRCPRMLVLPALMVAAAACLLVPCHGTPLEWEYAVTLRTKIQFMDSSWQTIATAAHEFDELSALTFDETEELIYFNDLKHKNGSIFSLRRDALAATHVAEQAIKRTGNESVGGLAYDPLNRNLFWSDTQQRKIFFASIDSEVGETPKVLVDLSQEGGRPDGVAVDVCRRKLYWTNSNITHPSVERIDLDGSNRTVIISTNIDMPKGIVVDQLSDRLFWIDDLKGVFFAVESSRMDGSDRQVVLKDKHHEPLNLAVTNDAIYWTDRTTKAVWSHPKVPPVKVTTTARPVEMEDTTDPSESKPDSDPEPVPEECPLVRVANLSEEARGIVARTGFYQRLQKDAHCASIVRKVKQRLDEKSRKQSSSLLDEKIAQLERDHCMNGGSYIPNSDLCICPPGFKGSRCEIRECHNYCVHGTCQMSEQAYPKCYCQPGFSGERCEISKCSGLCLNGGHCRLVGENEEQEPSCECPPRFGGARCEQNSTEICSLFCRLLKHEPVIYVPFGCHSICEELAQENSTNIAIPQYQHLDVCLTPNVWTSSVIIILVVGIVLSLLLVAIIVHGVRRLYKPKRPRIRKTFVVRKQARTNSAGDTPLTNRPLATEQCEITIENCCNMNICETPCFDPKLVEQTLAKSSCKEDKKILIHNMEDDLY</sequence>
<feature type="disulfide bond" evidence="16">
    <location>
        <begin position="394"/>
        <end position="403"/>
    </location>
</feature>
<feature type="repeat" description="LDL-receptor class B" evidence="17">
    <location>
        <begin position="170"/>
        <end position="214"/>
    </location>
</feature>
<keyword evidence="13" id="KW-0325">Glycoprotein</keyword>
<evidence type="ECO:0000256" key="2">
    <source>
        <dbReference type="ARBA" id="ARBA00022475"/>
    </source>
</evidence>
<dbReference type="PROSITE" id="PS51257">
    <property type="entry name" value="PROKAR_LIPOPROTEIN"/>
    <property type="match status" value="1"/>
</dbReference>
<keyword evidence="11 19" id="KW-0472">Membrane</keyword>
<feature type="repeat" description="LDL-receptor class B" evidence="17">
    <location>
        <begin position="215"/>
        <end position="260"/>
    </location>
</feature>
<dbReference type="PROSITE" id="PS50026">
    <property type="entry name" value="EGF_3"/>
    <property type="match status" value="2"/>
</dbReference>
<name>A0A6P4J0D0_DROKI</name>
<keyword evidence="3 16" id="KW-0245">EGF-like domain</keyword>
<dbReference type="SUPFAM" id="SSF57196">
    <property type="entry name" value="EGF/Laminin"/>
    <property type="match status" value="2"/>
</dbReference>
<dbReference type="InterPro" id="IPR000742">
    <property type="entry name" value="EGF"/>
</dbReference>
<keyword evidence="6" id="KW-0677">Repeat</keyword>
<keyword evidence="12 16" id="KW-1015">Disulfide bond</keyword>
<keyword evidence="7" id="KW-0221">Differentiation</keyword>
<dbReference type="PROSITE" id="PS00022">
    <property type="entry name" value="EGF_1"/>
    <property type="match status" value="1"/>
</dbReference>
<dbReference type="InterPro" id="IPR000033">
    <property type="entry name" value="LDLR_classB_rpt"/>
</dbReference>
<keyword evidence="5 20" id="KW-0732">Signal</keyword>
<feature type="chain" id="PRO_5027649699" description="Protein cueball" evidence="20">
    <location>
        <begin position="28"/>
        <end position="651"/>
    </location>
</feature>
<dbReference type="Pfam" id="PF00058">
    <property type="entry name" value="Ldl_recept_b"/>
    <property type="match status" value="1"/>
</dbReference>
<evidence type="ECO:0000256" key="16">
    <source>
        <dbReference type="PROSITE-ProRule" id="PRU00076"/>
    </source>
</evidence>
<dbReference type="GO" id="GO:0005886">
    <property type="term" value="C:plasma membrane"/>
    <property type="evidence" value="ECO:0007669"/>
    <property type="project" value="UniProtKB-SubCell"/>
</dbReference>
<dbReference type="PANTHER" id="PTHR46513">
    <property type="entry name" value="VITELLOGENIN RECEPTOR-LIKE PROTEIN-RELATED-RELATED"/>
    <property type="match status" value="1"/>
</dbReference>
<dbReference type="AlphaFoldDB" id="A0A6P4J0D0"/>
<keyword evidence="2" id="KW-1003">Cell membrane</keyword>